<dbReference type="InterPro" id="IPR001320">
    <property type="entry name" value="Iontro_rcpt_C"/>
</dbReference>
<dbReference type="Pfam" id="PF00060">
    <property type="entry name" value="Lig_chan"/>
    <property type="match status" value="1"/>
</dbReference>
<evidence type="ECO:0000256" key="9">
    <source>
        <dbReference type="ARBA" id="ARBA00023170"/>
    </source>
</evidence>
<sequence length="515" mass="57783">MASWIVGCMLPSTTSIGRHLTLSVSLQSVILLSLLIICNQQICSGYEAEGGVQLRGGPTNNNSAYLRFVMLHVSLRILPPVLIVTRNSSNHITSLGGIAMSVLEWLSHTMNFRYEIIPDNIYSVENNAAGKGLMSYILEGRAEVILGGIVITASRFQKLNFPYPFVIGQFGLVIPKPSSEVDITAVWKPFQGQIWTFLVVSMGMTILCLYGISHCIKDYMTNKENKNELTHGKLFEDIGRAFQYVFGVILSQGLLAQGGTSRDQKLTIRFLAGAWCTACFVLVTAYSSVLISFVTSPNYKPMIQSLYDIPKNPKVKITVNRGWSPDLLFTLMNCFTFSTIKNAEDGIFKYLGDQLRNEPDLRCSETEQCMERVRKGSSAYVQEYRTIKNYVGEDLKKTGHCDFTIAKELFFSFGAGLAISKQADVEYYNRGQVDLHYRFDHLIRFLMLKAHEAGFVDLWFSRNMADASRCLNQRDVTSEKQRVTLGGLSGAFLALGFGYGLSILSFFGEFIFRRR</sequence>
<dbReference type="GO" id="GO:0005886">
    <property type="term" value="C:plasma membrane"/>
    <property type="evidence" value="ECO:0007669"/>
    <property type="project" value="UniProtKB-SubCell"/>
</dbReference>
<keyword evidence="4" id="KW-1003">Cell membrane</keyword>
<evidence type="ECO:0008006" key="19">
    <source>
        <dbReference type="Google" id="ProtNLM"/>
    </source>
</evidence>
<dbReference type="Gene3D" id="3.40.190.10">
    <property type="entry name" value="Periplasmic binding protein-like II"/>
    <property type="match status" value="1"/>
</dbReference>
<dbReference type="Pfam" id="PF10613">
    <property type="entry name" value="Lig_chan-Glu_bd"/>
    <property type="match status" value="1"/>
</dbReference>
<keyword evidence="9" id="KW-0675">Receptor</keyword>
<evidence type="ECO:0000256" key="8">
    <source>
        <dbReference type="ARBA" id="ARBA00023136"/>
    </source>
</evidence>
<evidence type="ECO:0000256" key="1">
    <source>
        <dbReference type="ARBA" id="ARBA00004651"/>
    </source>
</evidence>
<evidence type="ECO:0000256" key="3">
    <source>
        <dbReference type="ARBA" id="ARBA00022448"/>
    </source>
</evidence>
<dbReference type="OrthoDB" id="6338343at2759"/>
<comment type="subcellular location">
    <subcellularLocation>
        <location evidence="1">Cell membrane</location>
        <topology evidence="1">Multi-pass membrane protein</topology>
    </subcellularLocation>
</comment>
<evidence type="ECO:0000256" key="13">
    <source>
        <dbReference type="SAM" id="Phobius"/>
    </source>
</evidence>
<feature type="domain" description="Ionotropic glutamate receptor C-terminal" evidence="15">
    <location>
        <begin position="193"/>
        <end position="498"/>
    </location>
</feature>
<reference evidence="17 18" key="1">
    <citation type="submission" date="2016-03" db="EMBL/GenBank/DDBJ databases">
        <title>EvidentialGene: Evidence-directed Construction of Genes on Genomes.</title>
        <authorList>
            <person name="Gilbert D.G."/>
            <person name="Choi J.-H."/>
            <person name="Mockaitis K."/>
            <person name="Colbourne J."/>
            <person name="Pfrender M."/>
        </authorList>
    </citation>
    <scope>NUCLEOTIDE SEQUENCE [LARGE SCALE GENOMIC DNA]</scope>
    <source>
        <strain evidence="17 18">Xinb3</strain>
        <tissue evidence="17">Complete organism</tissue>
    </source>
</reference>
<feature type="transmembrane region" description="Helical" evidence="13">
    <location>
        <begin position="194"/>
        <end position="212"/>
    </location>
</feature>
<name>A0A162DA00_9CRUS</name>
<dbReference type="InterPro" id="IPR019594">
    <property type="entry name" value="Glu/Gly-bd"/>
</dbReference>
<feature type="domain" description="Ionotropic glutamate receptor L-glutamate and glycine-binding" evidence="16">
    <location>
        <begin position="80"/>
        <end position="177"/>
    </location>
</feature>
<dbReference type="AlphaFoldDB" id="A0A162DA00"/>
<evidence type="ECO:0000256" key="4">
    <source>
        <dbReference type="ARBA" id="ARBA00022475"/>
    </source>
</evidence>
<evidence type="ECO:0000256" key="14">
    <source>
        <dbReference type="SAM" id="SignalP"/>
    </source>
</evidence>
<evidence type="ECO:0000256" key="6">
    <source>
        <dbReference type="ARBA" id="ARBA00022989"/>
    </source>
</evidence>
<keyword evidence="3" id="KW-0813">Transport</keyword>
<evidence type="ECO:0000256" key="2">
    <source>
        <dbReference type="ARBA" id="ARBA00008685"/>
    </source>
</evidence>
<dbReference type="Gene3D" id="1.10.287.70">
    <property type="match status" value="1"/>
</dbReference>
<evidence type="ECO:0000256" key="5">
    <source>
        <dbReference type="ARBA" id="ARBA00022692"/>
    </source>
</evidence>
<keyword evidence="7" id="KW-0406">Ion transport</keyword>
<dbReference type="PANTHER" id="PTHR42643">
    <property type="entry name" value="IONOTROPIC RECEPTOR 20A-RELATED"/>
    <property type="match status" value="1"/>
</dbReference>
<keyword evidence="18" id="KW-1185">Reference proteome</keyword>
<keyword evidence="5 13" id="KW-0812">Transmembrane</keyword>
<evidence type="ECO:0000313" key="18">
    <source>
        <dbReference type="Proteomes" id="UP000076858"/>
    </source>
</evidence>
<organism evidence="17 18">
    <name type="scientific">Daphnia magna</name>
    <dbReference type="NCBI Taxonomy" id="35525"/>
    <lineage>
        <taxon>Eukaryota</taxon>
        <taxon>Metazoa</taxon>
        <taxon>Ecdysozoa</taxon>
        <taxon>Arthropoda</taxon>
        <taxon>Crustacea</taxon>
        <taxon>Branchiopoda</taxon>
        <taxon>Diplostraca</taxon>
        <taxon>Cladocera</taxon>
        <taxon>Anomopoda</taxon>
        <taxon>Daphniidae</taxon>
        <taxon>Daphnia</taxon>
    </lineage>
</organism>
<comment type="similarity">
    <text evidence="2">Belongs to the glutamate-gated ion channel (TC 1.A.10.1) family.</text>
</comment>
<feature type="transmembrane region" description="Helical" evidence="13">
    <location>
        <begin position="490"/>
        <end position="512"/>
    </location>
</feature>
<evidence type="ECO:0000259" key="16">
    <source>
        <dbReference type="Pfam" id="PF10613"/>
    </source>
</evidence>
<gene>
    <name evidence="17" type="ORF">APZ42_032153</name>
</gene>
<evidence type="ECO:0000256" key="10">
    <source>
        <dbReference type="ARBA" id="ARBA00023180"/>
    </source>
</evidence>
<evidence type="ECO:0000256" key="7">
    <source>
        <dbReference type="ARBA" id="ARBA00023065"/>
    </source>
</evidence>
<keyword evidence="6 13" id="KW-1133">Transmembrane helix</keyword>
<evidence type="ECO:0000256" key="11">
    <source>
        <dbReference type="ARBA" id="ARBA00023286"/>
    </source>
</evidence>
<dbReference type="PANTHER" id="PTHR42643:SF24">
    <property type="entry name" value="IONOTROPIC RECEPTOR 60A"/>
    <property type="match status" value="1"/>
</dbReference>
<dbReference type="Proteomes" id="UP000076858">
    <property type="component" value="Unassembled WGS sequence"/>
</dbReference>
<proteinExistence type="inferred from homology"/>
<evidence type="ECO:0000313" key="17">
    <source>
        <dbReference type="EMBL" id="KZS04795.1"/>
    </source>
</evidence>
<feature type="transmembrane region" description="Helical" evidence="13">
    <location>
        <begin position="270"/>
        <end position="294"/>
    </location>
</feature>
<keyword evidence="11" id="KW-1071">Ligand-gated ion channel</keyword>
<keyword evidence="14" id="KW-0732">Signal</keyword>
<dbReference type="GO" id="GO:0050906">
    <property type="term" value="P:detection of stimulus involved in sensory perception"/>
    <property type="evidence" value="ECO:0007669"/>
    <property type="project" value="UniProtKB-ARBA"/>
</dbReference>
<keyword evidence="8 13" id="KW-0472">Membrane</keyword>
<keyword evidence="12" id="KW-0407">Ion channel</keyword>
<evidence type="ECO:0000259" key="15">
    <source>
        <dbReference type="Pfam" id="PF00060"/>
    </source>
</evidence>
<dbReference type="InterPro" id="IPR052192">
    <property type="entry name" value="Insect_Ionotropic_Sensory_Rcpt"/>
</dbReference>
<feature type="signal peptide" evidence="14">
    <location>
        <begin position="1"/>
        <end position="45"/>
    </location>
</feature>
<accession>A0A162DA00</accession>
<feature type="chain" id="PRO_5007833866" description="Ionotropic glutamate receptor C-terminal domain-containing protein" evidence="14">
    <location>
        <begin position="46"/>
        <end position="515"/>
    </location>
</feature>
<evidence type="ECO:0000256" key="12">
    <source>
        <dbReference type="ARBA" id="ARBA00023303"/>
    </source>
</evidence>
<comment type="caution">
    <text evidence="17">The sequence shown here is derived from an EMBL/GenBank/DDBJ whole genome shotgun (WGS) entry which is preliminary data.</text>
</comment>
<keyword evidence="10" id="KW-0325">Glycoprotein</keyword>
<dbReference type="STRING" id="35525.A0A162DA00"/>
<dbReference type="GO" id="GO:0015276">
    <property type="term" value="F:ligand-gated monoatomic ion channel activity"/>
    <property type="evidence" value="ECO:0007669"/>
    <property type="project" value="InterPro"/>
</dbReference>
<dbReference type="EMBL" id="LRGB01003056">
    <property type="protein sequence ID" value="KZS04795.1"/>
    <property type="molecule type" value="Genomic_DNA"/>
</dbReference>
<protein>
    <recommendedName>
        <fullName evidence="19">Ionotropic glutamate receptor C-terminal domain-containing protein</fullName>
    </recommendedName>
</protein>
<dbReference type="SUPFAM" id="SSF53850">
    <property type="entry name" value="Periplasmic binding protein-like II"/>
    <property type="match status" value="1"/>
</dbReference>